<dbReference type="PROSITE" id="PS51257">
    <property type="entry name" value="PROKAR_LIPOPROTEIN"/>
    <property type="match status" value="1"/>
</dbReference>
<gene>
    <name evidence="4" type="ORF">J057_14535</name>
</gene>
<protein>
    <submittedName>
        <fullName evidence="4">DUF2057 domain-containing protein</fullName>
    </submittedName>
</protein>
<keyword evidence="2" id="KW-0732">Signal</keyword>
<sequence length="246" mass="26422">MSSGLNRQGLASHLKLFFALSVALVMAGCGTTFKSVQTWEGPSAERNQIAILEKPGSVKVLSVNGRDMDNFLMDDIELNYELLPGQNTVVFTYKTIWAKKTVVEDGESKVTAIETDPQQVVINAQAGETYSFVVPEPQTQREAERLAENFQATIVNGNSRQVAQSTDYVAPKPQLPTLNASGQQVAPAPVQTQPAGASAANGANAPSGAATVSPAANGLPTLEGLKLLWERASTEEKKDFLRWAFQ</sequence>
<evidence type="ECO:0000256" key="1">
    <source>
        <dbReference type="ARBA" id="ARBA00008490"/>
    </source>
</evidence>
<dbReference type="RefSeq" id="WP_081614583.1">
    <property type="nucleotide sequence ID" value="NZ_AP028878.1"/>
</dbReference>
<dbReference type="PATRIC" id="fig|626887.3.peg.2900"/>
<dbReference type="EMBL" id="APLQ01000014">
    <property type="protein sequence ID" value="ENO12627.2"/>
    <property type="molecule type" value="Genomic_DNA"/>
</dbReference>
<dbReference type="PANTHER" id="PTHR38108">
    <property type="entry name" value="UPF0319 PROTEIN YCCT"/>
    <property type="match status" value="1"/>
</dbReference>
<name>N6WNL1_9GAMM</name>
<dbReference type="HOGENOM" id="CLU_1228706_0_0_6"/>
<dbReference type="InterPro" id="IPR018635">
    <property type="entry name" value="UPF0319"/>
</dbReference>
<proteinExistence type="inferred from homology"/>
<keyword evidence="5" id="KW-1185">Reference proteome</keyword>
<comment type="similarity">
    <text evidence="1">Belongs to the UPF0319 family.</text>
</comment>
<accession>N6WNL1</accession>
<reference evidence="4 5" key="1">
    <citation type="journal article" date="2013" name="Genome Announc.">
        <title>Genome Sequence of the Polycyclic Aromatic Hydrocarbon-Degrading Bacterium Strain Marinobacter nanhaiticus D15-8WT.</title>
        <authorList>
            <person name="Cui Z."/>
            <person name="Gao W."/>
            <person name="Li Q."/>
            <person name="Xu G."/>
            <person name="Zheng L."/>
        </authorList>
    </citation>
    <scope>NUCLEOTIDE SEQUENCE [LARGE SCALE GENOMIC DNA]</scope>
    <source>
        <strain evidence="4 5">D15-8W</strain>
    </source>
</reference>
<comment type="caution">
    <text evidence="4">The sequence shown here is derived from an EMBL/GenBank/DDBJ whole genome shotgun (WGS) entry which is preliminary data.</text>
</comment>
<evidence type="ECO:0000313" key="4">
    <source>
        <dbReference type="EMBL" id="ENO12627.2"/>
    </source>
</evidence>
<organism evidence="4 5">
    <name type="scientific">Marinobacter nanhaiticus D15-8W</name>
    <dbReference type="NCBI Taxonomy" id="626887"/>
    <lineage>
        <taxon>Bacteria</taxon>
        <taxon>Pseudomonadati</taxon>
        <taxon>Pseudomonadota</taxon>
        <taxon>Gammaproteobacteria</taxon>
        <taxon>Pseudomonadales</taxon>
        <taxon>Marinobacteraceae</taxon>
        <taxon>Marinobacter</taxon>
    </lineage>
</organism>
<dbReference type="Pfam" id="PF09829">
    <property type="entry name" value="DUF2057"/>
    <property type="match status" value="1"/>
</dbReference>
<dbReference type="Proteomes" id="UP000013165">
    <property type="component" value="Unassembled WGS sequence"/>
</dbReference>
<evidence type="ECO:0000313" key="5">
    <source>
        <dbReference type="Proteomes" id="UP000013165"/>
    </source>
</evidence>
<dbReference type="OrthoDB" id="6363842at2"/>
<evidence type="ECO:0000256" key="3">
    <source>
        <dbReference type="SAM" id="MobiDB-lite"/>
    </source>
</evidence>
<dbReference type="eggNOG" id="COG3110">
    <property type="taxonomic scope" value="Bacteria"/>
</dbReference>
<dbReference type="AlphaFoldDB" id="N6WNL1"/>
<feature type="region of interest" description="Disordered" evidence="3">
    <location>
        <begin position="173"/>
        <end position="216"/>
    </location>
</feature>
<evidence type="ECO:0000256" key="2">
    <source>
        <dbReference type="ARBA" id="ARBA00022729"/>
    </source>
</evidence>
<dbReference type="PANTHER" id="PTHR38108:SF1">
    <property type="entry name" value="UPF0319 PROTEIN YCCT"/>
    <property type="match status" value="1"/>
</dbReference>
<feature type="compositionally biased region" description="Low complexity" evidence="3">
    <location>
        <begin position="182"/>
        <end position="210"/>
    </location>
</feature>